<dbReference type="Pfam" id="PF01551">
    <property type="entry name" value="Peptidase_M23"/>
    <property type="match status" value="1"/>
</dbReference>
<dbReference type="InterPro" id="IPR016047">
    <property type="entry name" value="M23ase_b-sheet_dom"/>
</dbReference>
<evidence type="ECO:0000259" key="1">
    <source>
        <dbReference type="Pfam" id="PF01551"/>
    </source>
</evidence>
<keyword evidence="2" id="KW-0378">Hydrolase</keyword>
<dbReference type="PANTHER" id="PTHR21666:SF268">
    <property type="entry name" value="PEPTIDASE M23 DOMAIN-CONTAINING PROTEIN"/>
    <property type="match status" value="1"/>
</dbReference>
<dbReference type="InterPro" id="IPR011055">
    <property type="entry name" value="Dup_hybrid_motif"/>
</dbReference>
<reference evidence="2" key="1">
    <citation type="submission" date="2024-05" db="EMBL/GenBank/DDBJ databases">
        <authorList>
            <person name="Kim S."/>
            <person name="Heo J."/>
            <person name="Choi H."/>
            <person name="Choi Y."/>
            <person name="Kwon S.-W."/>
            <person name="Kim Y."/>
        </authorList>
    </citation>
    <scope>NUCLEOTIDE SEQUENCE</scope>
    <source>
        <strain evidence="2">KACC 23697</strain>
    </source>
</reference>
<dbReference type="Gene3D" id="2.70.70.10">
    <property type="entry name" value="Glucose Permease (Domain IIA)"/>
    <property type="match status" value="1"/>
</dbReference>
<gene>
    <name evidence="2" type="ORF">ABEG20_20290</name>
</gene>
<name>A0AAU7K6F3_9SPHI</name>
<dbReference type="EC" id="3.4.-.-" evidence="2"/>
<organism evidence="2">
    <name type="scientific">Pedobacter sp. KACC 23697</name>
    <dbReference type="NCBI Taxonomy" id="3149230"/>
    <lineage>
        <taxon>Bacteria</taxon>
        <taxon>Pseudomonadati</taxon>
        <taxon>Bacteroidota</taxon>
        <taxon>Sphingobacteriia</taxon>
        <taxon>Sphingobacteriales</taxon>
        <taxon>Sphingobacteriaceae</taxon>
        <taxon>Pedobacter</taxon>
    </lineage>
</organism>
<dbReference type="GO" id="GO:0004222">
    <property type="term" value="F:metalloendopeptidase activity"/>
    <property type="evidence" value="ECO:0007669"/>
    <property type="project" value="TreeGrafter"/>
</dbReference>
<dbReference type="InterPro" id="IPR050570">
    <property type="entry name" value="Cell_wall_metabolism_enzyme"/>
</dbReference>
<proteinExistence type="predicted"/>
<dbReference type="CDD" id="cd12797">
    <property type="entry name" value="M23_peptidase"/>
    <property type="match status" value="1"/>
</dbReference>
<accession>A0AAU7K6F3</accession>
<feature type="domain" description="M23ase beta-sheet core" evidence="1">
    <location>
        <begin position="61"/>
        <end position="148"/>
    </location>
</feature>
<dbReference type="PANTHER" id="PTHR21666">
    <property type="entry name" value="PEPTIDASE-RELATED"/>
    <property type="match status" value="1"/>
</dbReference>
<dbReference type="AlphaFoldDB" id="A0AAU7K6F3"/>
<dbReference type="SUPFAM" id="SSF51261">
    <property type="entry name" value="Duplicated hybrid motif"/>
    <property type="match status" value="1"/>
</dbReference>
<dbReference type="EMBL" id="CP157485">
    <property type="protein sequence ID" value="XBO47634.1"/>
    <property type="molecule type" value="Genomic_DNA"/>
</dbReference>
<evidence type="ECO:0000313" key="2">
    <source>
        <dbReference type="EMBL" id="XBO47634.1"/>
    </source>
</evidence>
<protein>
    <submittedName>
        <fullName evidence="2">M23 family metallopeptidase</fullName>
        <ecNumber evidence="2">3.4.-.-</ecNumber>
    </submittedName>
</protein>
<sequence length="181" mass="20570">MPINKFNAPHTIKLILLALACLIVLFNIVELFEKITFPVDSQITEWNTESFWKAPWGNSSVHRGVDLFDDLGAKVINPSSGLVLKSGFSNNGGNYVYIISPSLKVYYFAHLSKRLCQTGNYIRNGEPIGLVGDSGNARYSPFHLHFSIFSCVPIFRHYDFKAVLGWQKMFYLNPLEYLKND</sequence>
<dbReference type="RefSeq" id="WP_406825052.1">
    <property type="nucleotide sequence ID" value="NZ_CP157485.1"/>
</dbReference>